<gene>
    <name evidence="2" type="ORF">BE08_34480</name>
</gene>
<dbReference type="Proteomes" id="UP000075420">
    <property type="component" value="Unassembled WGS sequence"/>
</dbReference>
<dbReference type="AlphaFoldDB" id="A0A150PNH3"/>
<evidence type="ECO:0000313" key="2">
    <source>
        <dbReference type="EMBL" id="KYF57222.1"/>
    </source>
</evidence>
<proteinExistence type="predicted"/>
<name>A0A150PNH3_SORCE</name>
<evidence type="ECO:0000256" key="1">
    <source>
        <dbReference type="SAM" id="MobiDB-lite"/>
    </source>
</evidence>
<protein>
    <submittedName>
        <fullName evidence="2">Uncharacterized protein</fullName>
    </submittedName>
</protein>
<dbReference type="EMBL" id="JELY01001014">
    <property type="protein sequence ID" value="KYF57222.1"/>
    <property type="molecule type" value="Genomic_DNA"/>
</dbReference>
<reference evidence="2 3" key="1">
    <citation type="submission" date="2014-02" db="EMBL/GenBank/DDBJ databases">
        <title>The small core and large imbalanced accessory genome model reveals a collaborative survival strategy of Sorangium cellulosum strains in nature.</title>
        <authorList>
            <person name="Han K."/>
            <person name="Peng R."/>
            <person name="Blom J."/>
            <person name="Li Y.-Z."/>
        </authorList>
    </citation>
    <scope>NUCLEOTIDE SEQUENCE [LARGE SCALE GENOMIC DNA]</scope>
    <source>
        <strain evidence="2 3">So0157-25</strain>
    </source>
</reference>
<feature type="region of interest" description="Disordered" evidence="1">
    <location>
        <begin position="1"/>
        <end position="75"/>
    </location>
</feature>
<evidence type="ECO:0000313" key="3">
    <source>
        <dbReference type="Proteomes" id="UP000075420"/>
    </source>
</evidence>
<sequence>MGLGRAGVDPPVGSVARAWTPRSTLAPDAGERSVSNGRGARGPPCTSPETWYEVEPASAPVPPRKAGSSSSTIRP</sequence>
<comment type="caution">
    <text evidence="2">The sequence shown here is derived from an EMBL/GenBank/DDBJ whole genome shotgun (WGS) entry which is preliminary data.</text>
</comment>
<accession>A0A150PNH3</accession>
<organism evidence="2 3">
    <name type="scientific">Sorangium cellulosum</name>
    <name type="common">Polyangium cellulosum</name>
    <dbReference type="NCBI Taxonomy" id="56"/>
    <lineage>
        <taxon>Bacteria</taxon>
        <taxon>Pseudomonadati</taxon>
        <taxon>Myxococcota</taxon>
        <taxon>Polyangia</taxon>
        <taxon>Polyangiales</taxon>
        <taxon>Polyangiaceae</taxon>
        <taxon>Sorangium</taxon>
    </lineage>
</organism>